<dbReference type="GO" id="GO:0045259">
    <property type="term" value="C:proton-transporting ATP synthase complex"/>
    <property type="evidence" value="ECO:0007669"/>
    <property type="project" value="UniProtKB-KW"/>
</dbReference>
<evidence type="ECO:0000256" key="2">
    <source>
        <dbReference type="ARBA" id="ARBA00022448"/>
    </source>
</evidence>
<dbReference type="PRINTS" id="PR00125">
    <property type="entry name" value="ATPASEDELTA"/>
</dbReference>
<dbReference type="EMBL" id="BJLR01000033">
    <property type="protein sequence ID" value="GEA89501.1"/>
    <property type="molecule type" value="Genomic_DNA"/>
</dbReference>
<comment type="subcellular location">
    <subcellularLocation>
        <location evidence="8">Cell membrane</location>
        <topology evidence="8">Peripheral membrane protein</topology>
    </subcellularLocation>
    <subcellularLocation>
        <location evidence="1">Membrane</location>
    </subcellularLocation>
</comment>
<dbReference type="PROSITE" id="PS00389">
    <property type="entry name" value="ATPASE_DELTA"/>
    <property type="match status" value="1"/>
</dbReference>
<proteinExistence type="inferred from homology"/>
<organism evidence="9 10">
    <name type="scientific">Cellulomonas cellasea</name>
    <dbReference type="NCBI Taxonomy" id="43670"/>
    <lineage>
        <taxon>Bacteria</taxon>
        <taxon>Bacillati</taxon>
        <taxon>Actinomycetota</taxon>
        <taxon>Actinomycetes</taxon>
        <taxon>Micrococcales</taxon>
        <taxon>Cellulomonadaceae</taxon>
        <taxon>Cellulomonas</taxon>
    </lineage>
</organism>
<keyword evidence="4 8" id="KW-0406">Ion transport</keyword>
<dbReference type="AlphaFoldDB" id="A0A4Y3KYD4"/>
<dbReference type="NCBIfam" id="NF009967">
    <property type="entry name" value="PRK13430.1"/>
    <property type="match status" value="1"/>
</dbReference>
<evidence type="ECO:0000256" key="8">
    <source>
        <dbReference type="HAMAP-Rule" id="MF_01416"/>
    </source>
</evidence>
<dbReference type="Pfam" id="PF00213">
    <property type="entry name" value="OSCP"/>
    <property type="match status" value="1"/>
</dbReference>
<keyword evidence="10" id="KW-1185">Reference proteome</keyword>
<dbReference type="GO" id="GO:0046933">
    <property type="term" value="F:proton-transporting ATP synthase activity, rotational mechanism"/>
    <property type="evidence" value="ECO:0007669"/>
    <property type="project" value="UniProtKB-UniRule"/>
</dbReference>
<accession>A0A4Y3KYD4</accession>
<sequence length="271" mass="28897">MRGTSQASLRSVENRFEPVLRAAGVESATLGEQLFALVDALDSSGALRRTLADPSADGEAKARLVAHVLQGAHTSTVAVAQELVRSRWSADADLTEAVEHLAFHAVLASAEATGTLERVEEDLFRVARALAGQRDVRRILSDDATSTPEARVRLLDAILAGGATPAAALLARRATAKPRGRRFVTTLGHVGDLVAERRNRQVATVTSATELSVAQRARLEGILERAYGQPVQLNVIVDEHVLGGLRIQVGAEVVDSTVLSRLADARRRLAS</sequence>
<dbReference type="InterPro" id="IPR020781">
    <property type="entry name" value="ATPase_OSCP/d_CS"/>
</dbReference>
<evidence type="ECO:0000256" key="6">
    <source>
        <dbReference type="ARBA" id="ARBA00023196"/>
    </source>
</evidence>
<keyword evidence="2 8" id="KW-0813">Transport</keyword>
<protein>
    <recommendedName>
        <fullName evidence="8">ATP synthase subunit delta</fullName>
    </recommendedName>
    <alternativeName>
        <fullName evidence="8">ATP synthase F(1) sector subunit delta</fullName>
    </alternativeName>
    <alternativeName>
        <fullName evidence="8">F-type ATPase subunit delta</fullName>
        <shortName evidence="8">F-ATPase subunit delta</shortName>
    </alternativeName>
</protein>
<evidence type="ECO:0000256" key="5">
    <source>
        <dbReference type="ARBA" id="ARBA00023136"/>
    </source>
</evidence>
<dbReference type="InterPro" id="IPR000711">
    <property type="entry name" value="ATPase_OSCP/dsu"/>
</dbReference>
<keyword evidence="3 8" id="KW-0375">Hydrogen ion transport</keyword>
<gene>
    <name evidence="8 9" type="primary">atpH</name>
    <name evidence="9" type="ORF">CCE01nite_34500</name>
</gene>
<keyword evidence="8" id="KW-1003">Cell membrane</keyword>
<keyword evidence="5 8" id="KW-0472">Membrane</keyword>
<evidence type="ECO:0000256" key="3">
    <source>
        <dbReference type="ARBA" id="ARBA00022781"/>
    </source>
</evidence>
<evidence type="ECO:0000313" key="9">
    <source>
        <dbReference type="EMBL" id="GEA89501.1"/>
    </source>
</evidence>
<keyword evidence="6 8" id="KW-0139">CF(1)</keyword>
<evidence type="ECO:0000256" key="4">
    <source>
        <dbReference type="ARBA" id="ARBA00023065"/>
    </source>
</evidence>
<dbReference type="PANTHER" id="PTHR11910">
    <property type="entry name" value="ATP SYNTHASE DELTA CHAIN"/>
    <property type="match status" value="1"/>
</dbReference>
<evidence type="ECO:0000256" key="7">
    <source>
        <dbReference type="ARBA" id="ARBA00023310"/>
    </source>
</evidence>
<comment type="similarity">
    <text evidence="8">Belongs to the ATPase delta chain family.</text>
</comment>
<evidence type="ECO:0000313" key="10">
    <source>
        <dbReference type="Proteomes" id="UP000317046"/>
    </source>
</evidence>
<keyword evidence="7 8" id="KW-0066">ATP synthesis</keyword>
<name>A0A4Y3KYD4_9CELL</name>
<dbReference type="HAMAP" id="MF_01416">
    <property type="entry name" value="ATP_synth_delta_bact"/>
    <property type="match status" value="1"/>
</dbReference>
<comment type="function">
    <text evidence="8">This protein is part of the stalk that links CF(0) to CF(1). It either transmits conformational changes from CF(0) to CF(1) or is implicated in proton conduction.</text>
</comment>
<reference evidence="9" key="1">
    <citation type="submission" date="2019-06" db="EMBL/GenBank/DDBJ databases">
        <title>Whole genome shotgun sequence of Cellulomonas cellasea NBRC 3753.</title>
        <authorList>
            <person name="Hosoyama A."/>
            <person name="Uohara A."/>
            <person name="Ohji S."/>
            <person name="Ichikawa N."/>
        </authorList>
    </citation>
    <scope>NUCLEOTIDE SEQUENCE [LARGE SCALE GENOMIC DNA]</scope>
    <source>
        <strain evidence="9">NBRC 3753</strain>
    </source>
</reference>
<dbReference type="RefSeq" id="WP_034627990.1">
    <property type="nucleotide sequence ID" value="NZ_BJLR01000033.1"/>
</dbReference>
<comment type="function">
    <text evidence="8">F(1)F(0) ATP synthase produces ATP from ADP in the presence of a proton or sodium gradient. F-type ATPases consist of two structural domains, F(1) containing the extramembraneous catalytic core and F(0) containing the membrane proton channel, linked together by a central stalk and a peripheral stalk. During catalysis, ATP synthesis in the catalytic domain of F(1) is coupled via a rotary mechanism of the central stalk subunits to proton translocation.</text>
</comment>
<comment type="caution">
    <text evidence="9">The sequence shown here is derived from an EMBL/GenBank/DDBJ whole genome shotgun (WGS) entry which is preliminary data.</text>
</comment>
<dbReference type="GO" id="GO:0005886">
    <property type="term" value="C:plasma membrane"/>
    <property type="evidence" value="ECO:0007669"/>
    <property type="project" value="UniProtKB-SubCell"/>
</dbReference>
<evidence type="ECO:0000256" key="1">
    <source>
        <dbReference type="ARBA" id="ARBA00004370"/>
    </source>
</evidence>
<dbReference type="Proteomes" id="UP000317046">
    <property type="component" value="Unassembled WGS sequence"/>
</dbReference>